<keyword evidence="1" id="KW-1133">Transmembrane helix</keyword>
<evidence type="ECO:0000313" key="3">
    <source>
        <dbReference type="Proteomes" id="UP001325680"/>
    </source>
</evidence>
<feature type="transmembrane region" description="Helical" evidence="1">
    <location>
        <begin position="52"/>
        <end position="71"/>
    </location>
</feature>
<evidence type="ECO:0000313" key="2">
    <source>
        <dbReference type="EMBL" id="WQD38967.1"/>
    </source>
</evidence>
<feature type="transmembrane region" description="Helical" evidence="1">
    <location>
        <begin position="15"/>
        <end position="40"/>
    </location>
</feature>
<dbReference type="Proteomes" id="UP001325680">
    <property type="component" value="Chromosome"/>
</dbReference>
<protein>
    <submittedName>
        <fullName evidence="2">Uncharacterized protein</fullName>
    </submittedName>
</protein>
<dbReference type="EMBL" id="CP139960">
    <property type="protein sequence ID" value="WQD38967.1"/>
    <property type="molecule type" value="Genomic_DNA"/>
</dbReference>
<keyword evidence="1" id="KW-0472">Membrane</keyword>
<proteinExistence type="predicted"/>
<reference evidence="2 3" key="1">
    <citation type="submission" date="2023-12" db="EMBL/GenBank/DDBJ databases">
        <title>Genome sequencing and assembly of bacterial species from a model synthetic community.</title>
        <authorList>
            <person name="Hogle S.L."/>
        </authorList>
    </citation>
    <scope>NUCLEOTIDE SEQUENCE [LARGE SCALE GENOMIC DNA]</scope>
    <source>
        <strain evidence="2 3">HAMBI_3031</strain>
    </source>
</reference>
<sequence>MKTYHLKQHSIPRSITIAIIYLIVIFALSSFFFGGINGMADKVNSMGSAKGAGFVVGIAVIAPLFILLRFLNPTVTVDIDDRKMTIRQKGKQDLLIHFNAIDRLELNVKNVNRLDIYDKQNNLLVYLQPNNQPQILQPIIRNIVNATGFHVIRGSRKIMGNKIDTLLYSNRAASTAPVH</sequence>
<organism evidence="2 3">
    <name type="scientific">Niabella yanshanensis</name>
    <dbReference type="NCBI Taxonomy" id="577386"/>
    <lineage>
        <taxon>Bacteria</taxon>
        <taxon>Pseudomonadati</taxon>
        <taxon>Bacteroidota</taxon>
        <taxon>Chitinophagia</taxon>
        <taxon>Chitinophagales</taxon>
        <taxon>Chitinophagaceae</taxon>
        <taxon>Niabella</taxon>
    </lineage>
</organism>
<dbReference type="RefSeq" id="WP_114792558.1">
    <property type="nucleotide sequence ID" value="NZ_CP139960.1"/>
</dbReference>
<gene>
    <name evidence="2" type="ORF">U0035_02255</name>
</gene>
<keyword evidence="3" id="KW-1185">Reference proteome</keyword>
<evidence type="ECO:0000256" key="1">
    <source>
        <dbReference type="SAM" id="Phobius"/>
    </source>
</evidence>
<accession>A0ABZ0W8Y9</accession>
<keyword evidence="1" id="KW-0812">Transmembrane</keyword>
<name>A0ABZ0W8Y9_9BACT</name>